<comment type="caution">
    <text evidence="1">The sequence shown here is derived from an EMBL/GenBank/DDBJ whole genome shotgun (WGS) entry which is preliminary data.</text>
</comment>
<accession>A0A0R2L5E0</accession>
<proteinExistence type="predicted"/>
<sequence>MPANVEKNIGDINSGVSKDGEAFFFIPTYSKLSSIRWKFDAEDIANNDADLKKFDITIPLEK</sequence>
<dbReference type="AlphaFoldDB" id="A0A0R2L5E0"/>
<evidence type="ECO:0008006" key="3">
    <source>
        <dbReference type="Google" id="ProtNLM"/>
    </source>
</evidence>
<dbReference type="Proteomes" id="UP000051859">
    <property type="component" value="Unassembled WGS sequence"/>
</dbReference>
<dbReference type="PATRIC" id="fig|331679.3.peg.8"/>
<evidence type="ECO:0000313" key="2">
    <source>
        <dbReference type="Proteomes" id="UP000051859"/>
    </source>
</evidence>
<protein>
    <recommendedName>
        <fullName evidence="3">WxL domain-containing protein</fullName>
    </recommendedName>
</protein>
<evidence type="ECO:0000313" key="1">
    <source>
        <dbReference type="EMBL" id="KRN95125.1"/>
    </source>
</evidence>
<dbReference type="EMBL" id="JQBX01000001">
    <property type="protein sequence ID" value="KRN95125.1"/>
    <property type="molecule type" value="Genomic_DNA"/>
</dbReference>
<keyword evidence="2" id="KW-1185">Reference proteome</keyword>
<name>A0A0R2L5E0_9LACO</name>
<gene>
    <name evidence="1" type="ORF">IV81_GL000007</name>
</gene>
<dbReference type="STRING" id="331679.IV81_GL000007"/>
<organism evidence="1 2">
    <name type="scientific">Pediococcus stilesii</name>
    <dbReference type="NCBI Taxonomy" id="331679"/>
    <lineage>
        <taxon>Bacteria</taxon>
        <taxon>Bacillati</taxon>
        <taxon>Bacillota</taxon>
        <taxon>Bacilli</taxon>
        <taxon>Lactobacillales</taxon>
        <taxon>Lactobacillaceae</taxon>
        <taxon>Pediococcus</taxon>
    </lineage>
</organism>
<reference evidence="1 2" key="1">
    <citation type="journal article" date="2015" name="Genome Announc.">
        <title>Expanding the biotechnology potential of lactobacilli through comparative genomics of 213 strains and associated genera.</title>
        <authorList>
            <person name="Sun Z."/>
            <person name="Harris H.M."/>
            <person name="McCann A."/>
            <person name="Guo C."/>
            <person name="Argimon S."/>
            <person name="Zhang W."/>
            <person name="Yang X."/>
            <person name="Jeffery I.B."/>
            <person name="Cooney J.C."/>
            <person name="Kagawa T.F."/>
            <person name="Liu W."/>
            <person name="Song Y."/>
            <person name="Salvetti E."/>
            <person name="Wrobel A."/>
            <person name="Rasinkangas P."/>
            <person name="Parkhill J."/>
            <person name="Rea M.C."/>
            <person name="O'Sullivan O."/>
            <person name="Ritari J."/>
            <person name="Douillard F.P."/>
            <person name="Paul Ross R."/>
            <person name="Yang R."/>
            <person name="Briner A.E."/>
            <person name="Felis G.E."/>
            <person name="de Vos W.M."/>
            <person name="Barrangou R."/>
            <person name="Klaenhammer T.R."/>
            <person name="Caufield P.W."/>
            <person name="Cui Y."/>
            <person name="Zhang H."/>
            <person name="O'Toole P.W."/>
        </authorList>
    </citation>
    <scope>NUCLEOTIDE SEQUENCE [LARGE SCALE GENOMIC DNA]</scope>
    <source>
        <strain evidence="1 2">DSM 18001</strain>
    </source>
</reference>
<dbReference type="RefSeq" id="WP_057801066.1">
    <property type="nucleotide sequence ID" value="NZ_JQBX01000001.1"/>
</dbReference>